<evidence type="ECO:0000313" key="2">
    <source>
        <dbReference type="EMBL" id="CAD9499424.1"/>
    </source>
</evidence>
<protein>
    <recommendedName>
        <fullName evidence="3">TIR domain-containing protein</fullName>
    </recommendedName>
</protein>
<feature type="transmembrane region" description="Helical" evidence="1">
    <location>
        <begin position="152"/>
        <end position="173"/>
    </location>
</feature>
<dbReference type="EMBL" id="HBGW01006212">
    <property type="protein sequence ID" value="CAD9499424.1"/>
    <property type="molecule type" value="Transcribed_RNA"/>
</dbReference>
<keyword evidence="1" id="KW-0472">Membrane</keyword>
<gene>
    <name evidence="2" type="ORF">BRAN1462_LOCUS4053</name>
</gene>
<keyword evidence="1" id="KW-0812">Transmembrane</keyword>
<keyword evidence="1" id="KW-1133">Transmembrane helix</keyword>
<feature type="transmembrane region" description="Helical" evidence="1">
    <location>
        <begin position="96"/>
        <end position="113"/>
    </location>
</feature>
<sequence>MGLFFAIAYQLCVHVMVRDAVRLDGEACSNGLTCLASAVVYLARLFCLFLAPLANDVCITRLVIVIETTCGICTLIQEEPLWVAEEMKVHDHLNRYATYVGKALFVFGMLNALRMTEPVRMQRTAWDTLFVFLLFMLVSMVALVIRSTQRCGVTGFLAFIWVLPVLMMILYLARRQSLRQSVQASIGRLLESRVATHAAAGVAGLVGNCSAKRAMTEASQRFRSVLAADITPDALRDNAPDPQFANFANPCRLGECDAFVSHSWHDEADAKWEALQAWRASFVAQHGREPRIWLDKYCIDQNDIDADLRCLPIFLSGCKRMVVLCGPTYLTRLWCIVELFAFVHMDRRIDEIEFVPVLRDDPEAEDDDRQVIDDTFGGFDAAECGCFSDEDKQRMLSIICAAFGDLNSFNEVLQCIFAKAQWREKHVKCEHSLPRSSSSTSEDDQP</sequence>
<evidence type="ECO:0000256" key="1">
    <source>
        <dbReference type="SAM" id="Phobius"/>
    </source>
</evidence>
<organism evidence="2">
    <name type="scientific">Zooxanthella nutricula</name>
    <dbReference type="NCBI Taxonomy" id="1333877"/>
    <lineage>
        <taxon>Eukaryota</taxon>
        <taxon>Sar</taxon>
        <taxon>Alveolata</taxon>
        <taxon>Dinophyceae</taxon>
        <taxon>Peridiniales</taxon>
        <taxon>Peridiniales incertae sedis</taxon>
        <taxon>Zooxanthella</taxon>
    </lineage>
</organism>
<dbReference type="InterPro" id="IPR035897">
    <property type="entry name" value="Toll_tir_struct_dom_sf"/>
</dbReference>
<evidence type="ECO:0008006" key="3">
    <source>
        <dbReference type="Google" id="ProtNLM"/>
    </source>
</evidence>
<name>A0A7S2MSA6_9DINO</name>
<accession>A0A7S2MSA6</accession>
<reference evidence="2" key="1">
    <citation type="submission" date="2021-01" db="EMBL/GenBank/DDBJ databases">
        <authorList>
            <person name="Corre E."/>
            <person name="Pelletier E."/>
            <person name="Niang G."/>
            <person name="Scheremetjew M."/>
            <person name="Finn R."/>
            <person name="Kale V."/>
            <person name="Holt S."/>
            <person name="Cochrane G."/>
            <person name="Meng A."/>
            <person name="Brown T."/>
            <person name="Cohen L."/>
        </authorList>
    </citation>
    <scope>NUCLEOTIDE SEQUENCE</scope>
    <source>
        <strain evidence="2">RCC3387</strain>
    </source>
</reference>
<dbReference type="Gene3D" id="3.40.50.10140">
    <property type="entry name" value="Toll/interleukin-1 receptor homology (TIR) domain"/>
    <property type="match status" value="1"/>
</dbReference>
<dbReference type="AlphaFoldDB" id="A0A7S2MSA6"/>
<feature type="transmembrane region" description="Helical" evidence="1">
    <location>
        <begin position="125"/>
        <end position="146"/>
    </location>
</feature>
<proteinExistence type="predicted"/>